<organism evidence="2 3">
    <name type="scientific">Sphagnum troendelagicum</name>
    <dbReference type="NCBI Taxonomy" id="128251"/>
    <lineage>
        <taxon>Eukaryota</taxon>
        <taxon>Viridiplantae</taxon>
        <taxon>Streptophyta</taxon>
        <taxon>Embryophyta</taxon>
        <taxon>Bryophyta</taxon>
        <taxon>Sphagnophytina</taxon>
        <taxon>Sphagnopsida</taxon>
        <taxon>Sphagnales</taxon>
        <taxon>Sphagnaceae</taxon>
        <taxon>Sphagnum</taxon>
    </lineage>
</organism>
<dbReference type="EMBL" id="OZ019902">
    <property type="protein sequence ID" value="CAK9194094.1"/>
    <property type="molecule type" value="Genomic_DNA"/>
</dbReference>
<evidence type="ECO:0000313" key="2">
    <source>
        <dbReference type="EMBL" id="CAK9194094.1"/>
    </source>
</evidence>
<dbReference type="Proteomes" id="UP001497512">
    <property type="component" value="Chromosome 10"/>
</dbReference>
<gene>
    <name evidence="2" type="ORF">CSSPTR1EN2_LOCUS2354</name>
</gene>
<keyword evidence="3" id="KW-1185">Reference proteome</keyword>
<accession>A0ABP0TEJ5</accession>
<proteinExistence type="predicted"/>
<reference evidence="2" key="1">
    <citation type="submission" date="2024-02" db="EMBL/GenBank/DDBJ databases">
        <authorList>
            <consortium name="ELIXIR-Norway"/>
            <consortium name="Elixir Norway"/>
        </authorList>
    </citation>
    <scope>NUCLEOTIDE SEQUENCE</scope>
</reference>
<feature type="region of interest" description="Disordered" evidence="1">
    <location>
        <begin position="1"/>
        <end position="72"/>
    </location>
</feature>
<evidence type="ECO:0000256" key="1">
    <source>
        <dbReference type="SAM" id="MobiDB-lite"/>
    </source>
</evidence>
<feature type="compositionally biased region" description="Basic residues" evidence="1">
    <location>
        <begin position="54"/>
        <end position="72"/>
    </location>
</feature>
<protein>
    <submittedName>
        <fullName evidence="2">Uncharacterized protein</fullName>
    </submittedName>
</protein>
<feature type="non-terminal residue" evidence="2">
    <location>
        <position position="1"/>
    </location>
</feature>
<evidence type="ECO:0000313" key="3">
    <source>
        <dbReference type="Proteomes" id="UP001497512"/>
    </source>
</evidence>
<sequence>YRLQKSWTPHPQDGSKAPTAYKQKSAEGGKKTHTHTHKDRQTEARKQKTESMKKHTHRKADRRKQGNRRPRA</sequence>
<name>A0ABP0TEJ5_9BRYO</name>
<feature type="compositionally biased region" description="Basic and acidic residues" evidence="1">
    <location>
        <begin position="39"/>
        <end position="53"/>
    </location>
</feature>